<comment type="caution">
    <text evidence="1">The sequence shown here is derived from an EMBL/GenBank/DDBJ whole genome shotgun (WGS) entry which is preliminary data.</text>
</comment>
<dbReference type="EMBL" id="QASA01000001">
    <property type="protein sequence ID" value="RDC66409.1"/>
    <property type="molecule type" value="Genomic_DNA"/>
</dbReference>
<dbReference type="OrthoDB" id="851057at2"/>
<dbReference type="AlphaFoldDB" id="A0A369QUD1"/>
<dbReference type="RefSeq" id="WP_115375273.1">
    <property type="nucleotide sequence ID" value="NZ_QASA01000001.1"/>
</dbReference>
<protein>
    <recommendedName>
        <fullName evidence="3">STAS/SEC14 domain-containing protein</fullName>
    </recommendedName>
</protein>
<sequence length="135" mass="15961">MILPETPDFFQIAYDTQTQIAELHWDRYTGSETFRDNYRMLAQFMKSHHLNCALINVRERGEVPYSDQAWLCQEVFPELITQTRKTVKLAYVINEIHFYALQSESPSGQMETYGDLLKMRFFLDEAAARQWLKAI</sequence>
<evidence type="ECO:0000313" key="1">
    <source>
        <dbReference type="EMBL" id="RDC66409.1"/>
    </source>
</evidence>
<evidence type="ECO:0008006" key="3">
    <source>
        <dbReference type="Google" id="ProtNLM"/>
    </source>
</evidence>
<evidence type="ECO:0000313" key="2">
    <source>
        <dbReference type="Proteomes" id="UP000253919"/>
    </source>
</evidence>
<dbReference type="Proteomes" id="UP000253919">
    <property type="component" value="Unassembled WGS sequence"/>
</dbReference>
<name>A0A369QUD1_9BACT</name>
<organism evidence="1 2">
    <name type="scientific">Adhaeribacter pallidiroseus</name>
    <dbReference type="NCBI Taxonomy" id="2072847"/>
    <lineage>
        <taxon>Bacteria</taxon>
        <taxon>Pseudomonadati</taxon>
        <taxon>Bacteroidota</taxon>
        <taxon>Cytophagia</taxon>
        <taxon>Cytophagales</taxon>
        <taxon>Hymenobacteraceae</taxon>
        <taxon>Adhaeribacter</taxon>
    </lineage>
</organism>
<gene>
    <name evidence="1" type="ORF">AHMF7616_05040</name>
</gene>
<proteinExistence type="predicted"/>
<accession>A0A369QUD1</accession>
<reference evidence="1 2" key="1">
    <citation type="submission" date="2018-04" db="EMBL/GenBank/DDBJ databases">
        <title>Adhaeribacter sp. HMF7616 genome sequencing and assembly.</title>
        <authorList>
            <person name="Kang H."/>
            <person name="Kang J."/>
            <person name="Cha I."/>
            <person name="Kim H."/>
            <person name="Joh K."/>
        </authorList>
    </citation>
    <scope>NUCLEOTIDE SEQUENCE [LARGE SCALE GENOMIC DNA]</scope>
    <source>
        <strain evidence="1 2">HMF7616</strain>
    </source>
</reference>
<keyword evidence="2" id="KW-1185">Reference proteome</keyword>